<protein>
    <submittedName>
        <fullName evidence="1">Uncharacterized protein</fullName>
    </submittedName>
</protein>
<name>A0A1M7IVF4_9BACI</name>
<dbReference type="STRING" id="1027249.SAMN05216179_0166"/>
<dbReference type="EMBL" id="FRCZ01000001">
    <property type="protein sequence ID" value="SHM44754.1"/>
    <property type="molecule type" value="Genomic_DNA"/>
</dbReference>
<organism evidence="1 2">
    <name type="scientific">Gracilibacillus kekensis</name>
    <dbReference type="NCBI Taxonomy" id="1027249"/>
    <lineage>
        <taxon>Bacteria</taxon>
        <taxon>Bacillati</taxon>
        <taxon>Bacillota</taxon>
        <taxon>Bacilli</taxon>
        <taxon>Bacillales</taxon>
        <taxon>Bacillaceae</taxon>
        <taxon>Gracilibacillus</taxon>
    </lineage>
</organism>
<evidence type="ECO:0000313" key="2">
    <source>
        <dbReference type="Proteomes" id="UP000184184"/>
    </source>
</evidence>
<proteinExistence type="predicted"/>
<keyword evidence="2" id="KW-1185">Reference proteome</keyword>
<reference evidence="1 2" key="1">
    <citation type="submission" date="2016-11" db="EMBL/GenBank/DDBJ databases">
        <authorList>
            <person name="Jaros S."/>
            <person name="Januszkiewicz K."/>
            <person name="Wedrychowicz H."/>
        </authorList>
    </citation>
    <scope>NUCLEOTIDE SEQUENCE [LARGE SCALE GENOMIC DNA]</scope>
    <source>
        <strain evidence="1 2">CGMCC 1.10681</strain>
    </source>
</reference>
<gene>
    <name evidence="1" type="ORF">SAMN05216179_0166</name>
</gene>
<evidence type="ECO:0000313" key="1">
    <source>
        <dbReference type="EMBL" id="SHM44754.1"/>
    </source>
</evidence>
<sequence length="82" mass="9177">MKKEKLLEHANNFRVSKEPLGIYCYLVNHQIKNNITATINQISATTYFLSVFFFPLLAATTPPINAIAIAIQVQKVIDSPLS</sequence>
<dbReference type="Proteomes" id="UP000184184">
    <property type="component" value="Unassembled WGS sequence"/>
</dbReference>
<accession>A0A1M7IVF4</accession>
<dbReference type="AlphaFoldDB" id="A0A1M7IVF4"/>